<evidence type="ECO:0000313" key="2">
    <source>
        <dbReference type="EMBL" id="CAI9580911.1"/>
    </source>
</evidence>
<dbReference type="SMART" id="SM00248">
    <property type="entry name" value="ANK"/>
    <property type="match status" value="3"/>
</dbReference>
<dbReference type="PANTHER" id="PTHR46464:SF1">
    <property type="entry name" value="ANKYRIN AND ARMADILLO REPEAT-CONTAINING PROTEIN"/>
    <property type="match status" value="1"/>
</dbReference>
<dbReference type="EMBL" id="CATNWA010015224">
    <property type="protein sequence ID" value="CAI9580911.1"/>
    <property type="molecule type" value="Genomic_DNA"/>
</dbReference>
<name>A0ABN9EB32_9NEOB</name>
<dbReference type="InterPro" id="IPR002110">
    <property type="entry name" value="Ankyrin_rpt"/>
</dbReference>
<keyword evidence="3" id="KW-1185">Reference proteome</keyword>
<sequence length="127" mass="13802">AERGLTAIFYTFCRKTPISGLNILDDAGYSILHHAALHNRVAVASQLAKAGVDLNQQRSSNFGTQGPTALHLAAQCGSLEVLSCLLALNADYKLCDKRGWMAIHVAAFYGTIPCIRALYRKDPDLLE</sequence>
<dbReference type="PROSITE" id="PS50088">
    <property type="entry name" value="ANK_REPEAT"/>
    <property type="match status" value="2"/>
</dbReference>
<dbReference type="InterPro" id="IPR036770">
    <property type="entry name" value="Ankyrin_rpt-contain_sf"/>
</dbReference>
<feature type="non-terminal residue" evidence="2">
    <location>
        <position position="127"/>
    </location>
</feature>
<comment type="caution">
    <text evidence="2">The sequence shown here is derived from an EMBL/GenBank/DDBJ whole genome shotgun (WGS) entry which is preliminary data.</text>
</comment>
<evidence type="ECO:0000256" key="1">
    <source>
        <dbReference type="PROSITE-ProRule" id="PRU00023"/>
    </source>
</evidence>
<dbReference type="PROSITE" id="PS50297">
    <property type="entry name" value="ANK_REP_REGION"/>
    <property type="match status" value="1"/>
</dbReference>
<dbReference type="Gene3D" id="1.25.40.20">
    <property type="entry name" value="Ankyrin repeat-containing domain"/>
    <property type="match status" value="1"/>
</dbReference>
<dbReference type="SUPFAM" id="SSF48403">
    <property type="entry name" value="Ankyrin repeat"/>
    <property type="match status" value="1"/>
</dbReference>
<gene>
    <name evidence="2" type="ORF">SPARVUS_LOCUS9373625</name>
</gene>
<evidence type="ECO:0008006" key="4">
    <source>
        <dbReference type="Google" id="ProtNLM"/>
    </source>
</evidence>
<organism evidence="2 3">
    <name type="scientific">Staurois parvus</name>
    <dbReference type="NCBI Taxonomy" id="386267"/>
    <lineage>
        <taxon>Eukaryota</taxon>
        <taxon>Metazoa</taxon>
        <taxon>Chordata</taxon>
        <taxon>Craniata</taxon>
        <taxon>Vertebrata</taxon>
        <taxon>Euteleostomi</taxon>
        <taxon>Amphibia</taxon>
        <taxon>Batrachia</taxon>
        <taxon>Anura</taxon>
        <taxon>Neobatrachia</taxon>
        <taxon>Ranoidea</taxon>
        <taxon>Ranidae</taxon>
        <taxon>Staurois</taxon>
    </lineage>
</organism>
<keyword evidence="1" id="KW-0040">ANK repeat</keyword>
<feature type="repeat" description="ANK" evidence="1">
    <location>
        <begin position="65"/>
        <end position="97"/>
    </location>
</feature>
<dbReference type="PANTHER" id="PTHR46464">
    <property type="entry name" value="ANK_REP_REGION DOMAIN-CONTAINING PROTEIN"/>
    <property type="match status" value="1"/>
</dbReference>
<evidence type="ECO:0000313" key="3">
    <source>
        <dbReference type="Proteomes" id="UP001162483"/>
    </source>
</evidence>
<dbReference type="InterPro" id="IPR043379">
    <property type="entry name" value="ANKAR"/>
</dbReference>
<dbReference type="Pfam" id="PF12796">
    <property type="entry name" value="Ank_2"/>
    <property type="match status" value="1"/>
</dbReference>
<protein>
    <recommendedName>
        <fullName evidence="4">Ankyrin</fullName>
    </recommendedName>
</protein>
<accession>A0ABN9EB32</accession>
<reference evidence="2" key="1">
    <citation type="submission" date="2023-05" db="EMBL/GenBank/DDBJ databases">
        <authorList>
            <person name="Stuckert A."/>
        </authorList>
    </citation>
    <scope>NUCLEOTIDE SEQUENCE</scope>
</reference>
<feature type="non-terminal residue" evidence="2">
    <location>
        <position position="1"/>
    </location>
</feature>
<dbReference type="Proteomes" id="UP001162483">
    <property type="component" value="Unassembled WGS sequence"/>
</dbReference>
<dbReference type="Pfam" id="PF13606">
    <property type="entry name" value="Ank_3"/>
    <property type="match status" value="1"/>
</dbReference>
<proteinExistence type="predicted"/>
<feature type="repeat" description="ANK" evidence="1">
    <location>
        <begin position="27"/>
        <end position="59"/>
    </location>
</feature>